<dbReference type="RefSeq" id="XP_002896743.1">
    <property type="nucleotide sequence ID" value="XM_002896697.1"/>
</dbReference>
<proteinExistence type="predicted"/>
<gene>
    <name evidence="1" type="ORF">PITG_17433</name>
</gene>
<reference evidence="2" key="1">
    <citation type="journal article" date="2009" name="Nature">
        <title>Genome sequence and analysis of the Irish potato famine pathogen Phytophthora infestans.</title>
        <authorList>
            <consortium name="The Broad Institute Genome Sequencing Platform"/>
            <person name="Haas B.J."/>
            <person name="Kamoun S."/>
            <person name="Zody M.C."/>
            <person name="Jiang R.H."/>
            <person name="Handsaker R.E."/>
            <person name="Cano L.M."/>
            <person name="Grabherr M."/>
            <person name="Kodira C.D."/>
            <person name="Raffaele S."/>
            <person name="Torto-Alalibo T."/>
            <person name="Bozkurt T.O."/>
            <person name="Ah-Fong A.M."/>
            <person name="Alvarado L."/>
            <person name="Anderson V.L."/>
            <person name="Armstrong M.R."/>
            <person name="Avrova A."/>
            <person name="Baxter L."/>
            <person name="Beynon J."/>
            <person name="Boevink P.C."/>
            <person name="Bollmann S.R."/>
            <person name="Bos J.I."/>
            <person name="Bulone V."/>
            <person name="Cai G."/>
            <person name="Cakir C."/>
            <person name="Carrington J.C."/>
            <person name="Chawner M."/>
            <person name="Conti L."/>
            <person name="Costanzo S."/>
            <person name="Ewan R."/>
            <person name="Fahlgren N."/>
            <person name="Fischbach M.A."/>
            <person name="Fugelstad J."/>
            <person name="Gilroy E.M."/>
            <person name="Gnerre S."/>
            <person name="Green P.J."/>
            <person name="Grenville-Briggs L.J."/>
            <person name="Griffith J."/>
            <person name="Grunwald N.J."/>
            <person name="Horn K."/>
            <person name="Horner N.R."/>
            <person name="Hu C.H."/>
            <person name="Huitema E."/>
            <person name="Jeong D.H."/>
            <person name="Jones A.M."/>
            <person name="Jones J.D."/>
            <person name="Jones R.W."/>
            <person name="Karlsson E.K."/>
            <person name="Kunjeti S.G."/>
            <person name="Lamour K."/>
            <person name="Liu Z."/>
            <person name="Ma L."/>
            <person name="Maclean D."/>
            <person name="Chibucos M.C."/>
            <person name="McDonald H."/>
            <person name="McWalters J."/>
            <person name="Meijer H.J."/>
            <person name="Morgan W."/>
            <person name="Morris P.F."/>
            <person name="Munro C.A."/>
            <person name="O'Neill K."/>
            <person name="Ospina-Giraldo M."/>
            <person name="Pinzon A."/>
            <person name="Pritchard L."/>
            <person name="Ramsahoye B."/>
            <person name="Ren Q."/>
            <person name="Restrepo S."/>
            <person name="Roy S."/>
            <person name="Sadanandom A."/>
            <person name="Savidor A."/>
            <person name="Schornack S."/>
            <person name="Schwartz D.C."/>
            <person name="Schumann U.D."/>
            <person name="Schwessinger B."/>
            <person name="Seyer L."/>
            <person name="Sharpe T."/>
            <person name="Silvar C."/>
            <person name="Song J."/>
            <person name="Studholme D.J."/>
            <person name="Sykes S."/>
            <person name="Thines M."/>
            <person name="van de Vondervoort P.J."/>
            <person name="Phuntumart V."/>
            <person name="Wawra S."/>
            <person name="Weide R."/>
            <person name="Win J."/>
            <person name="Young C."/>
            <person name="Zhou S."/>
            <person name="Fry W."/>
            <person name="Meyers B.C."/>
            <person name="van West P."/>
            <person name="Ristaino J."/>
            <person name="Govers F."/>
            <person name="Birch P.R."/>
            <person name="Whisson S.C."/>
            <person name="Judelson H.S."/>
            <person name="Nusbaum C."/>
        </authorList>
    </citation>
    <scope>NUCLEOTIDE SEQUENCE [LARGE SCALE GENOMIC DNA]</scope>
    <source>
        <strain evidence="2">T30-4</strain>
    </source>
</reference>
<protein>
    <submittedName>
        <fullName evidence="1">Uncharacterized protein</fullName>
    </submittedName>
</protein>
<dbReference type="InParanoid" id="D0NW20"/>
<sequence>MATALSATAASVDHPQAEIVPMAVLDAPSIHGPSLDFRPRSSRDWGLFG</sequence>
<organism evidence="1 2">
    <name type="scientific">Phytophthora infestans (strain T30-4)</name>
    <name type="common">Potato late blight agent</name>
    <dbReference type="NCBI Taxonomy" id="403677"/>
    <lineage>
        <taxon>Eukaryota</taxon>
        <taxon>Sar</taxon>
        <taxon>Stramenopiles</taxon>
        <taxon>Oomycota</taxon>
        <taxon>Peronosporomycetes</taxon>
        <taxon>Peronosporales</taxon>
        <taxon>Peronosporaceae</taxon>
        <taxon>Phytophthora</taxon>
    </lineage>
</organism>
<dbReference type="Proteomes" id="UP000006643">
    <property type="component" value="Unassembled WGS sequence"/>
</dbReference>
<dbReference type="EMBL" id="DS028171">
    <property type="protein sequence ID" value="EEY66856.1"/>
    <property type="molecule type" value="Genomic_DNA"/>
</dbReference>
<name>D0NW20_PHYIT</name>
<dbReference type="GeneID" id="9471461"/>
<dbReference type="HOGENOM" id="CLU_3145736_0_0_1"/>
<keyword evidence="2" id="KW-1185">Reference proteome</keyword>
<dbReference type="AlphaFoldDB" id="D0NW20"/>
<dbReference type="KEGG" id="pif:PITG_17433"/>
<evidence type="ECO:0000313" key="1">
    <source>
        <dbReference type="EMBL" id="EEY66856.1"/>
    </source>
</evidence>
<accession>D0NW20</accession>
<dbReference type="VEuPathDB" id="FungiDB:PITG_17433"/>
<evidence type="ECO:0000313" key="2">
    <source>
        <dbReference type="Proteomes" id="UP000006643"/>
    </source>
</evidence>